<sequence length="163" mass="18370">MWQFANKSRAKYGQELMPIETAVEFFCDGLTPFGPYWDHVLGYWRAHLAHPDQVLFFKYEEMLRDPATHVRKLAEFIGRPFGADDDGEDGVVDAIVRLCSFDHVSGLEVSKRGKTNLMLGQAANRDFFRRGGIGDWANHMSPAMAQRIDAITEAKFKGSGLSV</sequence>
<evidence type="ECO:0000256" key="3">
    <source>
        <dbReference type="RuleBase" id="RU361155"/>
    </source>
</evidence>
<evidence type="ECO:0000256" key="1">
    <source>
        <dbReference type="ARBA" id="ARBA00005771"/>
    </source>
</evidence>
<dbReference type="PANTHER" id="PTHR11783">
    <property type="entry name" value="SULFOTRANSFERASE SULT"/>
    <property type="match status" value="1"/>
</dbReference>
<keyword evidence="2 3" id="KW-0808">Transferase</keyword>
<dbReference type="Pfam" id="PF00685">
    <property type="entry name" value="Sulfotransfer_1"/>
    <property type="match status" value="1"/>
</dbReference>
<dbReference type="AlphaFoldDB" id="A0AAQ3U719"/>
<evidence type="ECO:0000256" key="2">
    <source>
        <dbReference type="ARBA" id="ARBA00022679"/>
    </source>
</evidence>
<dbReference type="EMBL" id="CP144751">
    <property type="protein sequence ID" value="WVZ86475.1"/>
    <property type="molecule type" value="Genomic_DNA"/>
</dbReference>
<accession>A0AAQ3U719</accession>
<dbReference type="InterPro" id="IPR000863">
    <property type="entry name" value="Sulfotransferase_dom"/>
</dbReference>
<dbReference type="SUPFAM" id="SSF52540">
    <property type="entry name" value="P-loop containing nucleoside triphosphate hydrolases"/>
    <property type="match status" value="1"/>
</dbReference>
<proteinExistence type="inferred from homology"/>
<keyword evidence="6" id="KW-1185">Reference proteome</keyword>
<protein>
    <recommendedName>
        <fullName evidence="3">Sulfotransferase</fullName>
        <ecNumber evidence="3">2.8.2.-</ecNumber>
    </recommendedName>
</protein>
<comment type="similarity">
    <text evidence="1 3">Belongs to the sulfotransferase 1 family.</text>
</comment>
<dbReference type="InterPro" id="IPR027417">
    <property type="entry name" value="P-loop_NTPase"/>
</dbReference>
<reference evidence="5 6" key="1">
    <citation type="submission" date="2024-02" db="EMBL/GenBank/DDBJ databases">
        <title>High-quality chromosome-scale genome assembly of Pensacola bahiagrass (Paspalum notatum Flugge var. saurae).</title>
        <authorList>
            <person name="Vega J.M."/>
            <person name="Podio M."/>
            <person name="Orjuela J."/>
            <person name="Siena L.A."/>
            <person name="Pessino S.C."/>
            <person name="Combes M.C."/>
            <person name="Mariac C."/>
            <person name="Albertini E."/>
            <person name="Pupilli F."/>
            <person name="Ortiz J.P.A."/>
            <person name="Leblanc O."/>
        </authorList>
    </citation>
    <scope>NUCLEOTIDE SEQUENCE [LARGE SCALE GENOMIC DNA]</scope>
    <source>
        <strain evidence="5">R1</strain>
        <tissue evidence="5">Leaf</tissue>
    </source>
</reference>
<organism evidence="5 6">
    <name type="scientific">Paspalum notatum var. saurae</name>
    <dbReference type="NCBI Taxonomy" id="547442"/>
    <lineage>
        <taxon>Eukaryota</taxon>
        <taxon>Viridiplantae</taxon>
        <taxon>Streptophyta</taxon>
        <taxon>Embryophyta</taxon>
        <taxon>Tracheophyta</taxon>
        <taxon>Spermatophyta</taxon>
        <taxon>Magnoliopsida</taxon>
        <taxon>Liliopsida</taxon>
        <taxon>Poales</taxon>
        <taxon>Poaceae</taxon>
        <taxon>PACMAD clade</taxon>
        <taxon>Panicoideae</taxon>
        <taxon>Andropogonodae</taxon>
        <taxon>Paspaleae</taxon>
        <taxon>Paspalinae</taxon>
        <taxon>Paspalum</taxon>
    </lineage>
</organism>
<evidence type="ECO:0000313" key="6">
    <source>
        <dbReference type="Proteomes" id="UP001341281"/>
    </source>
</evidence>
<dbReference type="EC" id="2.8.2.-" evidence="3"/>
<name>A0AAQ3U719_PASNO</name>
<dbReference type="GO" id="GO:0008146">
    <property type="term" value="F:sulfotransferase activity"/>
    <property type="evidence" value="ECO:0007669"/>
    <property type="project" value="InterPro"/>
</dbReference>
<evidence type="ECO:0000259" key="4">
    <source>
        <dbReference type="Pfam" id="PF00685"/>
    </source>
</evidence>
<feature type="domain" description="Sulfotransferase" evidence="4">
    <location>
        <begin position="4"/>
        <end position="160"/>
    </location>
</feature>
<gene>
    <name evidence="5" type="ORF">U9M48_033243</name>
</gene>
<evidence type="ECO:0000313" key="5">
    <source>
        <dbReference type="EMBL" id="WVZ86475.1"/>
    </source>
</evidence>
<dbReference type="Proteomes" id="UP001341281">
    <property type="component" value="Chromosome 07"/>
</dbReference>
<dbReference type="Gene3D" id="3.40.50.300">
    <property type="entry name" value="P-loop containing nucleotide triphosphate hydrolases"/>
    <property type="match status" value="1"/>
</dbReference>